<comment type="caution">
    <text evidence="5">The sequence shown here is derived from an EMBL/GenBank/DDBJ whole genome shotgun (WGS) entry which is preliminary data.</text>
</comment>
<keyword evidence="3 4" id="KW-0472">Membrane</keyword>
<dbReference type="Gene3D" id="1.20.1250.20">
    <property type="entry name" value="MFS general substrate transporter like domains"/>
    <property type="match status" value="1"/>
</dbReference>
<evidence type="ECO:0000256" key="1">
    <source>
        <dbReference type="ARBA" id="ARBA00022692"/>
    </source>
</evidence>
<keyword evidence="2 4" id="KW-1133">Transmembrane helix</keyword>
<keyword evidence="1 4" id="KW-0812">Transmembrane</keyword>
<reference evidence="5" key="1">
    <citation type="submission" date="2022-10" db="EMBL/GenBank/DDBJ databases">
        <title>Whole genome sequencing of three plant growth promoting bacteria isolated from Vachellia tortilis subsp. raddiana in Morocco.</title>
        <authorList>
            <person name="Hnini M."/>
            <person name="Zouagui R."/>
            <person name="Zouagui H."/>
            <person name="Chemao Elfihri M.-W."/>
            <person name="Ibrahimi A."/>
            <person name="Sbabou L."/>
            <person name="Aurag J."/>
        </authorList>
    </citation>
    <scope>NUCLEOTIDE SEQUENCE</scope>
    <source>
        <strain evidence="5">LMR678</strain>
    </source>
</reference>
<feature type="transmembrane region" description="Helical" evidence="4">
    <location>
        <begin position="175"/>
        <end position="196"/>
    </location>
</feature>
<feature type="transmembrane region" description="Helical" evidence="4">
    <location>
        <begin position="85"/>
        <end position="104"/>
    </location>
</feature>
<dbReference type="EMBL" id="JAPVOI010000004">
    <property type="protein sequence ID" value="MCZ4089718.1"/>
    <property type="molecule type" value="Genomic_DNA"/>
</dbReference>
<dbReference type="PANTHER" id="PTHR23534">
    <property type="entry name" value="MFS PERMEASE"/>
    <property type="match status" value="1"/>
</dbReference>
<dbReference type="SUPFAM" id="SSF103473">
    <property type="entry name" value="MFS general substrate transporter"/>
    <property type="match status" value="1"/>
</dbReference>
<evidence type="ECO:0000256" key="2">
    <source>
        <dbReference type="ARBA" id="ARBA00022989"/>
    </source>
</evidence>
<name>A0ABT4KCM5_9HYPH</name>
<feature type="transmembrane region" description="Helical" evidence="4">
    <location>
        <begin position="381"/>
        <end position="401"/>
    </location>
</feature>
<evidence type="ECO:0000313" key="5">
    <source>
        <dbReference type="EMBL" id="MCZ4089718.1"/>
    </source>
</evidence>
<dbReference type="InterPro" id="IPR011701">
    <property type="entry name" value="MFS"/>
</dbReference>
<proteinExistence type="predicted"/>
<accession>A0ABT4KCM5</accession>
<feature type="transmembrane region" description="Helical" evidence="4">
    <location>
        <begin position="147"/>
        <end position="169"/>
    </location>
</feature>
<evidence type="ECO:0000256" key="4">
    <source>
        <dbReference type="SAM" id="Phobius"/>
    </source>
</evidence>
<gene>
    <name evidence="5" type="ORF">O3W52_06485</name>
</gene>
<feature type="transmembrane region" description="Helical" evidence="4">
    <location>
        <begin position="227"/>
        <end position="255"/>
    </location>
</feature>
<feature type="transmembrane region" description="Helical" evidence="4">
    <location>
        <begin position="56"/>
        <end position="78"/>
    </location>
</feature>
<dbReference type="Pfam" id="PF07690">
    <property type="entry name" value="MFS_1"/>
    <property type="match status" value="1"/>
</dbReference>
<feature type="transmembrane region" description="Helical" evidence="4">
    <location>
        <begin position="267"/>
        <end position="286"/>
    </location>
</feature>
<dbReference type="RefSeq" id="WP_269276676.1">
    <property type="nucleotide sequence ID" value="NZ_JAPVOI010000004.1"/>
</dbReference>
<keyword evidence="6" id="KW-1185">Reference proteome</keyword>
<dbReference type="Proteomes" id="UP001079430">
    <property type="component" value="Unassembled WGS sequence"/>
</dbReference>
<feature type="transmembrane region" description="Helical" evidence="4">
    <location>
        <begin position="293"/>
        <end position="312"/>
    </location>
</feature>
<feature type="transmembrane region" description="Helical" evidence="4">
    <location>
        <begin position="20"/>
        <end position="44"/>
    </location>
</feature>
<organism evidence="5 6">
    <name type="scientific">Sinorhizobium psoraleae</name>
    <dbReference type="NCBI Taxonomy" id="520838"/>
    <lineage>
        <taxon>Bacteria</taxon>
        <taxon>Pseudomonadati</taxon>
        <taxon>Pseudomonadota</taxon>
        <taxon>Alphaproteobacteria</taxon>
        <taxon>Hyphomicrobiales</taxon>
        <taxon>Rhizobiaceae</taxon>
        <taxon>Sinorhizobium/Ensifer group</taxon>
        <taxon>Sinorhizobium</taxon>
    </lineage>
</organism>
<protein>
    <submittedName>
        <fullName evidence="5">MFS transporter</fullName>
    </submittedName>
</protein>
<feature type="transmembrane region" description="Helical" evidence="4">
    <location>
        <begin position="318"/>
        <end position="339"/>
    </location>
</feature>
<feature type="transmembrane region" description="Helical" evidence="4">
    <location>
        <begin position="110"/>
        <end position="127"/>
    </location>
</feature>
<evidence type="ECO:0000313" key="6">
    <source>
        <dbReference type="Proteomes" id="UP001079430"/>
    </source>
</evidence>
<sequence>MVAATAEDMGAVLREARRNVFLLTLAQALLGVVGPISFAVGGIAGHQLLGEDKSLATAPLTGFNVGLALGVVLAATLSRLIGRRFAFIAGAAIAAFGGLIAAAALFRDSFWLFTFALAVLGSSSGFTQKLRFAAADASPSFYKPKAISWILGGGVISAILGPQIVIFAGDYFAPVWFAGAFVALLPVCLAAIVFFVPLRLPDLSGISDAHAVLAVRPLREIVGSQRFLTGMICGISAYALMTFMMTGAPVAMVVGCGFSTDLATLGIQWHVLAMFGPSFATGWLISRFGAERIVACGFLLLLACAAVAHLGVALWNFWGALVLLGFGWNFGFIGSTAIIAQSYRPQEADKVQGFHDIVLFSTVAGASFASGKVLSAYGWDMLNAVAWPVAGTCLFLLLLLMRTTAASRISSDAQKTL</sequence>
<feature type="transmembrane region" description="Helical" evidence="4">
    <location>
        <begin position="351"/>
        <end position="369"/>
    </location>
</feature>
<dbReference type="InterPro" id="IPR036259">
    <property type="entry name" value="MFS_trans_sf"/>
</dbReference>
<dbReference type="PANTHER" id="PTHR23534:SF1">
    <property type="entry name" value="MAJOR FACILITATOR SUPERFAMILY PROTEIN"/>
    <property type="match status" value="1"/>
</dbReference>
<evidence type="ECO:0000256" key="3">
    <source>
        <dbReference type="ARBA" id="ARBA00023136"/>
    </source>
</evidence>